<sequence length="368" mass="41485">MAKKKSKRPPQEVPKHPLPVQISPKIDYHRPLSSQYVLPAHFLRKCPKLQQTFVMYSNITLSDVHEDVGHTFVRFLYSGDYETLNSPLDESTADIAREYKRSVLVYQASRMYSLPDLEVLAKQKIEQLGEEVSILYILQTTRDVFSSLPDGKTWLPSYIKRNLQRILKPGRSAINHHFDNTVMKMMLEMLTKQRGDAEFFLLNECLEIIGNVRNHVEETAVEETAVEETAVEETAVEETAVEETAVEETAVEETAVEETAVEETAVGEPAVEEPAVEKPAVKGWPSALLSFDNPPHAELPDATTPSAEALTKTQPVRNHIVRVSVADIDLYRDWESLSSRRKAKRASKLVTKDLLVPSKDGFISIFVA</sequence>
<gene>
    <name evidence="2" type="ORF">BJX67DRAFT_388823</name>
</gene>
<comment type="caution">
    <text evidence="2">The sequence shown here is derived from an EMBL/GenBank/DDBJ whole genome shotgun (WGS) entry which is preliminary data.</text>
</comment>
<feature type="region of interest" description="Disordered" evidence="1">
    <location>
        <begin position="243"/>
        <end position="278"/>
    </location>
</feature>
<dbReference type="InterPro" id="IPR011333">
    <property type="entry name" value="SKP1/BTB/POZ_sf"/>
</dbReference>
<organism evidence="2 3">
    <name type="scientific">Aspergillus lucknowensis</name>
    <dbReference type="NCBI Taxonomy" id="176173"/>
    <lineage>
        <taxon>Eukaryota</taxon>
        <taxon>Fungi</taxon>
        <taxon>Dikarya</taxon>
        <taxon>Ascomycota</taxon>
        <taxon>Pezizomycotina</taxon>
        <taxon>Eurotiomycetes</taxon>
        <taxon>Eurotiomycetidae</taxon>
        <taxon>Eurotiales</taxon>
        <taxon>Aspergillaceae</taxon>
        <taxon>Aspergillus</taxon>
        <taxon>Aspergillus subgen. Nidulantes</taxon>
    </lineage>
</organism>
<evidence type="ECO:0008006" key="4">
    <source>
        <dbReference type="Google" id="ProtNLM"/>
    </source>
</evidence>
<name>A0ABR4LNY4_9EURO</name>
<evidence type="ECO:0000313" key="2">
    <source>
        <dbReference type="EMBL" id="KAL2866156.1"/>
    </source>
</evidence>
<feature type="compositionally biased region" description="Acidic residues" evidence="1">
    <location>
        <begin position="243"/>
        <end position="261"/>
    </location>
</feature>
<dbReference type="EMBL" id="JBFXLQ010000027">
    <property type="protein sequence ID" value="KAL2866156.1"/>
    <property type="molecule type" value="Genomic_DNA"/>
</dbReference>
<keyword evidence="3" id="KW-1185">Reference proteome</keyword>
<dbReference type="Gene3D" id="3.30.710.10">
    <property type="entry name" value="Potassium Channel Kv1.1, Chain A"/>
    <property type="match status" value="1"/>
</dbReference>
<dbReference type="Proteomes" id="UP001610432">
    <property type="component" value="Unassembled WGS sequence"/>
</dbReference>
<reference evidence="2 3" key="1">
    <citation type="submission" date="2024-07" db="EMBL/GenBank/DDBJ databases">
        <title>Section-level genome sequencing and comparative genomics of Aspergillus sections Usti and Cavernicolus.</title>
        <authorList>
            <consortium name="Lawrence Berkeley National Laboratory"/>
            <person name="Nybo J.L."/>
            <person name="Vesth T.C."/>
            <person name="Theobald S."/>
            <person name="Frisvad J.C."/>
            <person name="Larsen T.O."/>
            <person name="Kjaerboelling I."/>
            <person name="Rothschild-Mancinelli K."/>
            <person name="Lyhne E.K."/>
            <person name="Kogle M.E."/>
            <person name="Barry K."/>
            <person name="Clum A."/>
            <person name="Na H."/>
            <person name="Ledsgaard L."/>
            <person name="Lin J."/>
            <person name="Lipzen A."/>
            <person name="Kuo A."/>
            <person name="Riley R."/>
            <person name="Mondo S."/>
            <person name="Labutti K."/>
            <person name="Haridas S."/>
            <person name="Pangalinan J."/>
            <person name="Salamov A.A."/>
            <person name="Simmons B.A."/>
            <person name="Magnuson J.K."/>
            <person name="Chen J."/>
            <person name="Drula E."/>
            <person name="Henrissat B."/>
            <person name="Wiebenga A."/>
            <person name="Lubbers R.J."/>
            <person name="Gomes A.C."/>
            <person name="Macurrencykelacurrency M.R."/>
            <person name="Stajich J."/>
            <person name="Grigoriev I.V."/>
            <person name="Mortensen U.H."/>
            <person name="De Vries R.P."/>
            <person name="Baker S.E."/>
            <person name="Andersen M.R."/>
        </authorList>
    </citation>
    <scope>NUCLEOTIDE SEQUENCE [LARGE SCALE GENOMIC DNA]</scope>
    <source>
        <strain evidence="2 3">CBS 449.75</strain>
    </source>
</reference>
<protein>
    <recommendedName>
        <fullName evidence="4">BTB domain-containing protein</fullName>
    </recommendedName>
</protein>
<dbReference type="PANTHER" id="PTHR37538">
    <property type="entry name" value="BTB DOMAIN-CONTAINING PROTEIN"/>
    <property type="match status" value="1"/>
</dbReference>
<evidence type="ECO:0000256" key="1">
    <source>
        <dbReference type="SAM" id="MobiDB-lite"/>
    </source>
</evidence>
<evidence type="ECO:0000313" key="3">
    <source>
        <dbReference type="Proteomes" id="UP001610432"/>
    </source>
</evidence>
<feature type="compositionally biased region" description="Low complexity" evidence="1">
    <location>
        <begin position="262"/>
        <end position="273"/>
    </location>
</feature>
<dbReference type="GeneID" id="98149480"/>
<dbReference type="PANTHER" id="PTHR37538:SF1">
    <property type="entry name" value="BTB DOMAIN-CONTAINING PROTEIN"/>
    <property type="match status" value="1"/>
</dbReference>
<accession>A0ABR4LNY4</accession>
<dbReference type="RefSeq" id="XP_070885135.1">
    <property type="nucleotide sequence ID" value="XM_071034408.1"/>
</dbReference>
<proteinExistence type="predicted"/>